<accession>A0A3A0VUW3</accession>
<dbReference type="EMBL" id="QYJN01000006">
    <property type="protein sequence ID" value="RIP33135.1"/>
    <property type="molecule type" value="Genomic_DNA"/>
</dbReference>
<dbReference type="Pfam" id="PF23857">
    <property type="entry name" value="Phage_TAC_19"/>
    <property type="match status" value="1"/>
</dbReference>
<protein>
    <submittedName>
        <fullName evidence="1">Uncharacterized protein</fullName>
    </submittedName>
</protein>
<sequence length="172" mass="19966">MKSNKIELVKDFDSDGNVLDSEVYVSRINTKLELVYECMDILTRIEKGDSEVDVHTISDLVIRIYDNQFTKKELLDGLDAVTRNIELIEQITFIASGQGFEVQEGKQNNKINNLNSWEDARDNMKKFVKKMMKEGKDINNLMDMPFSFFMEIVQDESKKNVKKTESMIDAFM</sequence>
<reference evidence="1 2" key="1">
    <citation type="journal article" date="2016" name="Front. Microbiol.">
        <title>Comprehensive Phylogenetic Analysis of Bovine Non-aureus Staphylococci Species Based on Whole-Genome Sequencing.</title>
        <authorList>
            <person name="Naushad S."/>
            <person name="Barkema H.W."/>
            <person name="Luby C."/>
            <person name="Condas L.A."/>
            <person name="Nobrega D.B."/>
            <person name="Carson D.A."/>
            <person name="De Buck J."/>
        </authorList>
    </citation>
    <scope>NUCLEOTIDE SEQUENCE [LARGE SCALE GENOMIC DNA]</scope>
    <source>
        <strain evidence="1 2">SNUC 4781</strain>
    </source>
</reference>
<name>A0A3A0VUW3_STAGA</name>
<dbReference type="Proteomes" id="UP000265541">
    <property type="component" value="Unassembled WGS sequence"/>
</dbReference>
<evidence type="ECO:0000313" key="2">
    <source>
        <dbReference type="Proteomes" id="UP000265541"/>
    </source>
</evidence>
<comment type="caution">
    <text evidence="1">The sequence shown here is derived from an EMBL/GenBank/DDBJ whole genome shotgun (WGS) entry which is preliminary data.</text>
</comment>
<evidence type="ECO:0000313" key="1">
    <source>
        <dbReference type="EMBL" id="RIP33135.1"/>
    </source>
</evidence>
<gene>
    <name evidence="1" type="ORF">BUZ14_11425</name>
</gene>
<dbReference type="AlphaFoldDB" id="A0A3A0VUW3"/>
<dbReference type="NCBIfam" id="NF047360">
    <property type="entry name" value="tail_chap_PVL"/>
    <property type="match status" value="1"/>
</dbReference>
<dbReference type="OrthoDB" id="2413964at2"/>
<dbReference type="InterPro" id="IPR057006">
    <property type="entry name" value="Phage_TAC_19"/>
</dbReference>
<proteinExistence type="predicted"/>
<organism evidence="1 2">
    <name type="scientific">Staphylococcus gallinarum</name>
    <dbReference type="NCBI Taxonomy" id="1293"/>
    <lineage>
        <taxon>Bacteria</taxon>
        <taxon>Bacillati</taxon>
        <taxon>Bacillota</taxon>
        <taxon>Bacilli</taxon>
        <taxon>Bacillales</taxon>
        <taxon>Staphylococcaceae</taxon>
        <taxon>Staphylococcus</taxon>
    </lineage>
</organism>
<dbReference type="NCBIfam" id="NF047426">
    <property type="entry name" value="tail_chap_PVL_C"/>
    <property type="match status" value="1"/>
</dbReference>